<sequence length="732" mass="82466">MTRTTHRQLQTVASQAQPVANHGHKRKGKPVETWMMELEKAQDEENCTQNLDLSAIEQIANGVEQMVFSWGLDKRERGQEYANMSKSLGMENSQMVFPWESLKRETRGDGFIDATDLGCGAWLPFMDQSPKGIHQAPSPFGKQPSPSTAPSSTVVEQSEENGEVEEMSVGRLPSTYVKEHCEACSARLHAEDLQPLTGAGPCSACQCKHNSRFNPNHKQGMCKLNDWLLNSSQEGGEKFIRKNRARKQKGMESREENSGSLGVSTNGSTFTDDQHVEPVLRTSEKSLRGQMYMQKEQLSPVPCHRRASSIRDDSTLHCTEDQFPLFPLRDPSLDQSSQMDQLPFKFHSPATSVPPESGQHHDDFSQGSKVISRAELYEESPCSNGAAGASSNSCLSYLHSSPRHKTGTETLEVGGHVVKVAALHTGNDVLETKFENLVKTAGVQEGHLNTGTPQPSLEVEELQIALLECAMEYELKTIETKMKMQEMKSQSRQSLVSSSKSEQDCPERVMEVSSNQRKLEYQRLQQMKKHVAKLQHEKGSLAMELHALKKKERQFERQRRSLDDALHRVNRLQREVVKKEQELVEWQLKEKETKAQLQDVEENLKRAHFVQASQQLEPKKLLTLLPALREWLRSLKKVGTARPADRRQFQEKDDPEPCLTQVMDGYILPPPAVQTKDKLNLPAHLGPLGVLSEQLEQQSDMKLSLPQMDVIICCLTKEIQALQKELTKLAKV</sequence>
<reference evidence="3" key="1">
    <citation type="submission" date="2024-02" db="EMBL/GenBank/DDBJ databases">
        <authorList>
            <consortium name="ELIXIR-Norway"/>
            <consortium name="Elixir Norway"/>
        </authorList>
    </citation>
    <scope>NUCLEOTIDE SEQUENCE</scope>
</reference>
<accession>A0ABP0X1B8</accession>
<evidence type="ECO:0000313" key="3">
    <source>
        <dbReference type="EMBL" id="CAK9271465.1"/>
    </source>
</evidence>
<evidence type="ECO:0000313" key="4">
    <source>
        <dbReference type="Proteomes" id="UP001497444"/>
    </source>
</evidence>
<protein>
    <submittedName>
        <fullName evidence="3">Uncharacterized protein</fullName>
    </submittedName>
</protein>
<feature type="region of interest" description="Disordered" evidence="2">
    <location>
        <begin position="243"/>
        <end position="274"/>
    </location>
</feature>
<gene>
    <name evidence="3" type="ORF">CSSPJE1EN1_LOCUS16943</name>
</gene>
<keyword evidence="4" id="KW-1185">Reference proteome</keyword>
<organism evidence="3 4">
    <name type="scientific">Sphagnum jensenii</name>
    <dbReference type="NCBI Taxonomy" id="128206"/>
    <lineage>
        <taxon>Eukaryota</taxon>
        <taxon>Viridiplantae</taxon>
        <taxon>Streptophyta</taxon>
        <taxon>Embryophyta</taxon>
        <taxon>Bryophyta</taxon>
        <taxon>Sphagnophytina</taxon>
        <taxon>Sphagnopsida</taxon>
        <taxon>Sphagnales</taxon>
        <taxon>Sphagnaceae</taxon>
        <taxon>Sphagnum</taxon>
    </lineage>
</organism>
<feature type="region of interest" description="Disordered" evidence="2">
    <location>
        <begin position="1"/>
        <end position="29"/>
    </location>
</feature>
<feature type="compositionally biased region" description="Acidic residues" evidence="2">
    <location>
        <begin position="157"/>
        <end position="166"/>
    </location>
</feature>
<name>A0ABP0X1B8_9BRYO</name>
<feature type="compositionally biased region" description="Polar residues" evidence="2">
    <location>
        <begin position="258"/>
        <end position="271"/>
    </location>
</feature>
<dbReference type="EMBL" id="OZ020099">
    <property type="protein sequence ID" value="CAK9271465.1"/>
    <property type="molecule type" value="Genomic_DNA"/>
</dbReference>
<dbReference type="Proteomes" id="UP001497444">
    <property type="component" value="Chromosome 4"/>
</dbReference>
<evidence type="ECO:0000256" key="2">
    <source>
        <dbReference type="SAM" id="MobiDB-lite"/>
    </source>
</evidence>
<feature type="compositionally biased region" description="Low complexity" evidence="2">
    <location>
        <begin position="490"/>
        <end position="500"/>
    </location>
</feature>
<proteinExistence type="predicted"/>
<feature type="region of interest" description="Disordered" evidence="2">
    <location>
        <begin position="489"/>
        <end position="509"/>
    </location>
</feature>
<feature type="compositionally biased region" description="Low complexity" evidence="2">
    <location>
        <begin position="144"/>
        <end position="156"/>
    </location>
</feature>
<feature type="compositionally biased region" description="Polar residues" evidence="2">
    <location>
        <begin position="7"/>
        <end position="18"/>
    </location>
</feature>
<keyword evidence="1" id="KW-0175">Coiled coil</keyword>
<evidence type="ECO:0000256" key="1">
    <source>
        <dbReference type="SAM" id="Coils"/>
    </source>
</evidence>
<feature type="region of interest" description="Disordered" evidence="2">
    <location>
        <begin position="130"/>
        <end position="168"/>
    </location>
</feature>
<feature type="coiled-coil region" evidence="1">
    <location>
        <begin position="531"/>
        <end position="603"/>
    </location>
</feature>